<keyword evidence="6" id="KW-1185">Reference proteome</keyword>
<accession>A0ABY9TP25</accession>
<dbReference type="Pfam" id="PF04356">
    <property type="entry name" value="DUF489"/>
    <property type="match status" value="1"/>
</dbReference>
<dbReference type="RefSeq" id="WP_348389730.1">
    <property type="nucleotide sequence ID" value="NZ_CP134145.1"/>
</dbReference>
<dbReference type="Proteomes" id="UP001258994">
    <property type="component" value="Chromosome"/>
</dbReference>
<dbReference type="HAMAP" id="MF_00695">
    <property type="entry name" value="HflD_protein"/>
    <property type="match status" value="1"/>
</dbReference>
<gene>
    <name evidence="4 5" type="primary">hflD</name>
    <name evidence="5" type="ORF">RGQ13_10645</name>
</gene>
<dbReference type="NCBIfam" id="NF001246">
    <property type="entry name" value="PRK00218.1-2"/>
    <property type="match status" value="1"/>
</dbReference>
<evidence type="ECO:0000256" key="1">
    <source>
        <dbReference type="ARBA" id="ARBA00022475"/>
    </source>
</evidence>
<dbReference type="SUPFAM" id="SSF101322">
    <property type="entry name" value="YcfC-like"/>
    <property type="match status" value="1"/>
</dbReference>
<comment type="subcellular location">
    <subcellularLocation>
        <location evidence="4">Cytoplasm</location>
    </subcellularLocation>
    <subcellularLocation>
        <location evidence="4">Cell membrane</location>
        <topology evidence="4">Peripheral membrane protein</topology>
        <orientation evidence="4">Cytoplasmic side</orientation>
    </subcellularLocation>
</comment>
<dbReference type="Gene3D" id="1.10.3890.10">
    <property type="entry name" value="HflD-like"/>
    <property type="match status" value="1"/>
</dbReference>
<keyword evidence="1 4" id="KW-1003">Cell membrane</keyword>
<evidence type="ECO:0000256" key="2">
    <source>
        <dbReference type="ARBA" id="ARBA00022490"/>
    </source>
</evidence>
<organism evidence="5 6">
    <name type="scientific">Thalassotalea psychrophila</name>
    <dbReference type="NCBI Taxonomy" id="3065647"/>
    <lineage>
        <taxon>Bacteria</taxon>
        <taxon>Pseudomonadati</taxon>
        <taxon>Pseudomonadota</taxon>
        <taxon>Gammaproteobacteria</taxon>
        <taxon>Alteromonadales</taxon>
        <taxon>Colwelliaceae</taxon>
        <taxon>Thalassotalea</taxon>
    </lineage>
</organism>
<keyword evidence="3 4" id="KW-0472">Membrane</keyword>
<dbReference type="PANTHER" id="PTHR38100">
    <property type="entry name" value="HIGH FREQUENCY LYSOGENIZATION PROTEIN HFLD"/>
    <property type="match status" value="1"/>
</dbReference>
<evidence type="ECO:0000313" key="5">
    <source>
        <dbReference type="EMBL" id="WNC70592.1"/>
    </source>
</evidence>
<dbReference type="InterPro" id="IPR007451">
    <property type="entry name" value="HflD"/>
</dbReference>
<name>A0ABY9TP25_9GAMM</name>
<dbReference type="NCBIfam" id="NF001248">
    <property type="entry name" value="PRK00218.1-4"/>
    <property type="match status" value="1"/>
</dbReference>
<proteinExistence type="inferred from homology"/>
<evidence type="ECO:0000256" key="4">
    <source>
        <dbReference type="HAMAP-Rule" id="MF_00695"/>
    </source>
</evidence>
<keyword evidence="2 4" id="KW-0963">Cytoplasm</keyword>
<dbReference type="EMBL" id="CP134145">
    <property type="protein sequence ID" value="WNC70592.1"/>
    <property type="molecule type" value="Genomic_DNA"/>
</dbReference>
<dbReference type="PANTHER" id="PTHR38100:SF1">
    <property type="entry name" value="HIGH FREQUENCY LYSOGENIZATION PROTEIN HFLD"/>
    <property type="match status" value="1"/>
</dbReference>
<dbReference type="InterPro" id="IPR035932">
    <property type="entry name" value="HflD-like_sf"/>
</dbReference>
<evidence type="ECO:0000256" key="3">
    <source>
        <dbReference type="ARBA" id="ARBA00023136"/>
    </source>
</evidence>
<protein>
    <recommendedName>
        <fullName evidence="4">High frequency lysogenization protein HflD homolog</fullName>
    </recommendedName>
</protein>
<reference evidence="6" key="1">
    <citation type="submission" date="2023-09" db="EMBL/GenBank/DDBJ databases">
        <authorList>
            <person name="Li S."/>
            <person name="Li X."/>
            <person name="Zhang C."/>
            <person name="Zhao Z."/>
        </authorList>
    </citation>
    <scope>NUCLEOTIDE SEQUENCE [LARGE SCALE GENOMIC DNA]</scope>
    <source>
        <strain evidence="6">SQ149</strain>
    </source>
</reference>
<sequence>MSIKDQTLTFAGICQTAMMVQGIARKNHCDDELFNVMMSSIVNTNPVNCLNVYDDKLANIRDGLTMIVAQLGDKNPKKDPEITRYIVSLLNLERRLQSKPKVMAELGSRIDQCTRQLDHFDLNSEHMRNSFASIYTDVISPLGAKIQIAGDPNILKQVGNQHRIRALLLAGIRATVLWRQMGGKRRTILFKRGTFVSTAQQLLKQI</sequence>
<evidence type="ECO:0000313" key="6">
    <source>
        <dbReference type="Proteomes" id="UP001258994"/>
    </source>
</evidence>
<comment type="similarity">
    <text evidence="4">Belongs to the HflD family.</text>
</comment>